<dbReference type="EMBL" id="UOGK01000528">
    <property type="protein sequence ID" value="VAX41353.1"/>
    <property type="molecule type" value="Genomic_DNA"/>
</dbReference>
<reference evidence="2" key="1">
    <citation type="submission" date="2018-06" db="EMBL/GenBank/DDBJ databases">
        <authorList>
            <person name="Zhirakovskaya E."/>
        </authorList>
    </citation>
    <scope>NUCLEOTIDE SEQUENCE</scope>
</reference>
<feature type="region of interest" description="Disordered" evidence="1">
    <location>
        <begin position="1"/>
        <end position="32"/>
    </location>
</feature>
<accession>A0A3B1DWH7</accession>
<organism evidence="2">
    <name type="scientific">hydrothermal vent metagenome</name>
    <dbReference type="NCBI Taxonomy" id="652676"/>
    <lineage>
        <taxon>unclassified sequences</taxon>
        <taxon>metagenomes</taxon>
        <taxon>ecological metagenomes</taxon>
    </lineage>
</organism>
<dbReference type="InterPro" id="IPR029063">
    <property type="entry name" value="SAM-dependent_MTases_sf"/>
</dbReference>
<feature type="non-terminal residue" evidence="2">
    <location>
        <position position="125"/>
    </location>
</feature>
<sequence length="125" mass="14388">MPYCESTMPDIRKQSVARKTAPKKPAKKKPVQKKIATLRTLAEVRTKGELTKGSVAMYLGDCRERLPKIPEVAQKRVRLVFADPPFNWSRDYDRQKTGHAWDDAMDPDEYLAFTYEWLDLCIGAL</sequence>
<dbReference type="SUPFAM" id="SSF53335">
    <property type="entry name" value="S-adenosyl-L-methionine-dependent methyltransferases"/>
    <property type="match status" value="1"/>
</dbReference>
<evidence type="ECO:0000256" key="1">
    <source>
        <dbReference type="SAM" id="MobiDB-lite"/>
    </source>
</evidence>
<gene>
    <name evidence="2" type="ORF">MNBD_PLANCTO03-18</name>
</gene>
<dbReference type="Gene3D" id="3.40.50.150">
    <property type="entry name" value="Vaccinia Virus protein VP39"/>
    <property type="match status" value="1"/>
</dbReference>
<feature type="compositionally biased region" description="Basic residues" evidence="1">
    <location>
        <begin position="20"/>
        <end position="32"/>
    </location>
</feature>
<name>A0A3B1DWH7_9ZZZZ</name>
<evidence type="ECO:0000313" key="2">
    <source>
        <dbReference type="EMBL" id="VAX41353.1"/>
    </source>
</evidence>
<protein>
    <submittedName>
        <fullName evidence="2">Uncharacterized protein</fullName>
    </submittedName>
</protein>
<dbReference type="AlphaFoldDB" id="A0A3B1DWH7"/>
<proteinExistence type="predicted"/>